<evidence type="ECO:0000313" key="2">
    <source>
        <dbReference type="EMBL" id="PIZ95720.1"/>
    </source>
</evidence>
<reference evidence="3" key="1">
    <citation type="submission" date="2017-09" db="EMBL/GenBank/DDBJ databases">
        <title>Depth-based differentiation of microbial function through sediment-hosted aquifers and enrichment of novel symbionts in the deep terrestrial subsurface.</title>
        <authorList>
            <person name="Probst A.J."/>
            <person name="Ladd B."/>
            <person name="Jarett J.K."/>
            <person name="Geller-Mcgrath D.E."/>
            <person name="Sieber C.M.K."/>
            <person name="Emerson J.B."/>
            <person name="Anantharaman K."/>
            <person name="Thomas B.C."/>
            <person name="Malmstrom R."/>
            <person name="Stieglmeier M."/>
            <person name="Klingl A."/>
            <person name="Woyke T."/>
            <person name="Ryan C.M."/>
            <person name="Banfield J.F."/>
        </authorList>
    </citation>
    <scope>NUCLEOTIDE SEQUENCE [LARGE SCALE GENOMIC DNA]</scope>
</reference>
<keyword evidence="1" id="KW-0472">Membrane</keyword>
<dbReference type="AlphaFoldDB" id="A0A2M7VA24"/>
<keyword evidence="1" id="KW-0812">Transmembrane</keyword>
<gene>
    <name evidence="2" type="ORF">COX80_03730</name>
</gene>
<evidence type="ECO:0008006" key="4">
    <source>
        <dbReference type="Google" id="ProtNLM"/>
    </source>
</evidence>
<feature type="transmembrane region" description="Helical" evidence="1">
    <location>
        <begin position="86"/>
        <end position="106"/>
    </location>
</feature>
<protein>
    <recommendedName>
        <fullName evidence="4">Apea-like HEPN domain-containing protein</fullName>
    </recommendedName>
</protein>
<dbReference type="Proteomes" id="UP000231453">
    <property type="component" value="Unassembled WGS sequence"/>
</dbReference>
<sequence length="366" mass="43769">MNKKNTDNRMQWITTLEENDPKERKYSTNYEFFSEVRIPGILEYNNGNLLCGLIEEDKEQGLYYYRLILTTNEKEYKFDLTKYSKAGYFFSSGIIGELLAIFSVYFQARFFLKSSTYGELTNHSIEHRISKKTNYIKPSPYKNFEMFSNETKRNWNKGLTKFLDDIKSLDQIYHQNLINSFHWYAEAIKHISIDRELFYVRMVSSIESLLNYIEPKKDSLTNKLEVLTTDNITFNEDEKIQINNWIKNRNIQNKFINFTETYSEGFFKDGNEEANHCYIKSVDLKKHLKSIYSARSKYLHEGKPMYISDDYTMDDAKCWDIDPAGGMFVDRKKFSQNEKLPRMRWFERIVNYSIKKFIEKNLNKKL</sequence>
<keyword evidence="1" id="KW-1133">Transmembrane helix</keyword>
<proteinExistence type="predicted"/>
<accession>A0A2M7VA24</accession>
<evidence type="ECO:0000313" key="3">
    <source>
        <dbReference type="Proteomes" id="UP000231453"/>
    </source>
</evidence>
<dbReference type="EMBL" id="PFPL01000046">
    <property type="protein sequence ID" value="PIZ95720.1"/>
    <property type="molecule type" value="Genomic_DNA"/>
</dbReference>
<comment type="caution">
    <text evidence="2">The sequence shown here is derived from an EMBL/GenBank/DDBJ whole genome shotgun (WGS) entry which is preliminary data.</text>
</comment>
<evidence type="ECO:0000256" key="1">
    <source>
        <dbReference type="SAM" id="Phobius"/>
    </source>
</evidence>
<organism evidence="2 3">
    <name type="scientific">Candidatus Magasanikbacteria bacterium CG_4_10_14_0_2_um_filter_33_14</name>
    <dbReference type="NCBI Taxonomy" id="1974636"/>
    <lineage>
        <taxon>Bacteria</taxon>
        <taxon>Candidatus Magasanikiibacteriota</taxon>
    </lineage>
</organism>
<name>A0A2M7VA24_9BACT</name>